<dbReference type="InterPro" id="IPR050833">
    <property type="entry name" value="Poly_Biosynth_Transport"/>
</dbReference>
<feature type="transmembrane region" description="Helical" evidence="7">
    <location>
        <begin position="417"/>
        <end position="446"/>
    </location>
</feature>
<evidence type="ECO:0000256" key="3">
    <source>
        <dbReference type="ARBA" id="ARBA00022475"/>
    </source>
</evidence>
<comment type="caution">
    <text evidence="8">The sequence shown here is derived from an EMBL/GenBank/DDBJ whole genome shotgun (WGS) entry which is preliminary data.</text>
</comment>
<evidence type="ECO:0000256" key="1">
    <source>
        <dbReference type="ARBA" id="ARBA00004651"/>
    </source>
</evidence>
<evidence type="ECO:0008006" key="9">
    <source>
        <dbReference type="Google" id="ProtNLM"/>
    </source>
</evidence>
<sequence>MFAVFAIVARDIGPAEFGIISVCFIFIALAQLQNLGLSDGIVALRIEGRSALSGIFLVISLVNLVLAAALFLAASQIAGLLGMPEAAPYLRWLAPLPILSALQAVPNAILQSAMDFRKLSLRTSIATFFGAVVGIGCSRQGLGAYSLIAQQIVQFSVANVIVWTSISWRPVLGMANCELWSNLKPGLRLTAVYLIEFCETQIPRLLVALVLGPVSAGYYAFGGRIWQAVKEIVILPIAAVLFPTLIREKHNAVGFSTTFNQALIFTTGLLILAVAMFAGISSLLVGFLFGEKWLPATHFVSLFMVANILTPIGLVYRNTFRALNRLGAYLKIQCLIVASNLIGVYVGSHYGLEATLGVAALSYAVSLPLLHKRLEQSIALPSQTVWRAALVFVVAGLMTFLTGQLATHFLMPPMGSVATLALALPCGLIAYLLACRLLGLDILRLLPGIVKSRNRMP</sequence>
<feature type="transmembrane region" description="Helical" evidence="7">
    <location>
        <begin position="205"/>
        <end position="222"/>
    </location>
</feature>
<evidence type="ECO:0000256" key="5">
    <source>
        <dbReference type="ARBA" id="ARBA00022989"/>
    </source>
</evidence>
<dbReference type="Pfam" id="PF13440">
    <property type="entry name" value="Polysacc_synt_3"/>
    <property type="match status" value="1"/>
</dbReference>
<feature type="transmembrane region" description="Helical" evidence="7">
    <location>
        <begin position="51"/>
        <end position="77"/>
    </location>
</feature>
<keyword evidence="5 7" id="KW-1133">Transmembrane helix</keyword>
<protein>
    <recommendedName>
        <fullName evidence="9">Polysaccharide biosynthesis protein C-terminal domain-containing protein</fullName>
    </recommendedName>
</protein>
<keyword evidence="6 7" id="KW-0472">Membrane</keyword>
<feature type="transmembrane region" description="Helical" evidence="7">
    <location>
        <begin position="267"/>
        <end position="290"/>
    </location>
</feature>
<dbReference type="EMBL" id="OFSP01000009">
    <property type="protein sequence ID" value="SOY46852.1"/>
    <property type="molecule type" value="Genomic_DNA"/>
</dbReference>
<dbReference type="Proteomes" id="UP000256297">
    <property type="component" value="Chromosome CBM2589_b"/>
</dbReference>
<feature type="transmembrane region" description="Helical" evidence="7">
    <location>
        <begin position="296"/>
        <end position="316"/>
    </location>
</feature>
<evidence type="ECO:0000256" key="4">
    <source>
        <dbReference type="ARBA" id="ARBA00022692"/>
    </source>
</evidence>
<reference evidence="8" key="1">
    <citation type="submission" date="2018-01" db="EMBL/GenBank/DDBJ databases">
        <authorList>
            <person name="Clerissi C."/>
        </authorList>
    </citation>
    <scope>NUCLEOTIDE SEQUENCE</scope>
    <source>
        <strain evidence="8">Cupriavidus taiwanensis STM 3521</strain>
    </source>
</reference>
<dbReference type="PANTHER" id="PTHR30250">
    <property type="entry name" value="PST FAMILY PREDICTED COLANIC ACID TRANSPORTER"/>
    <property type="match status" value="1"/>
</dbReference>
<feature type="transmembrane region" description="Helical" evidence="7">
    <location>
        <begin position="228"/>
        <end position="246"/>
    </location>
</feature>
<dbReference type="PANTHER" id="PTHR30250:SF10">
    <property type="entry name" value="LIPOPOLYSACCHARIDE BIOSYNTHESIS PROTEIN WZXC"/>
    <property type="match status" value="1"/>
</dbReference>
<name>A0A375BKM3_9BURK</name>
<evidence type="ECO:0000256" key="6">
    <source>
        <dbReference type="ARBA" id="ARBA00023136"/>
    </source>
</evidence>
<evidence type="ECO:0000256" key="2">
    <source>
        <dbReference type="ARBA" id="ARBA00007430"/>
    </source>
</evidence>
<evidence type="ECO:0000313" key="8">
    <source>
        <dbReference type="EMBL" id="SOY46852.1"/>
    </source>
</evidence>
<feature type="transmembrane region" description="Helical" evidence="7">
    <location>
        <begin position="390"/>
        <end position="411"/>
    </location>
</feature>
<dbReference type="GO" id="GO:0005886">
    <property type="term" value="C:plasma membrane"/>
    <property type="evidence" value="ECO:0007669"/>
    <property type="project" value="UniProtKB-SubCell"/>
</dbReference>
<gene>
    <name evidence="8" type="ORF">CBM2589_B170048</name>
</gene>
<comment type="similarity">
    <text evidence="2">Belongs to the polysaccharide synthase family.</text>
</comment>
<feature type="transmembrane region" description="Helical" evidence="7">
    <location>
        <begin position="89"/>
        <end position="110"/>
    </location>
</feature>
<organism evidence="8">
    <name type="scientific">Cupriavidus taiwanensis</name>
    <dbReference type="NCBI Taxonomy" id="164546"/>
    <lineage>
        <taxon>Bacteria</taxon>
        <taxon>Pseudomonadati</taxon>
        <taxon>Pseudomonadota</taxon>
        <taxon>Betaproteobacteria</taxon>
        <taxon>Burkholderiales</taxon>
        <taxon>Burkholderiaceae</taxon>
        <taxon>Cupriavidus</taxon>
    </lineage>
</organism>
<dbReference type="AlphaFoldDB" id="A0A375BKM3"/>
<accession>A0A375BKM3</accession>
<feature type="transmembrane region" description="Helical" evidence="7">
    <location>
        <begin position="328"/>
        <end position="346"/>
    </location>
</feature>
<feature type="transmembrane region" description="Helical" evidence="7">
    <location>
        <begin position="12"/>
        <end position="30"/>
    </location>
</feature>
<evidence type="ECO:0000256" key="7">
    <source>
        <dbReference type="SAM" id="Phobius"/>
    </source>
</evidence>
<feature type="transmembrane region" description="Helical" evidence="7">
    <location>
        <begin position="352"/>
        <end position="370"/>
    </location>
</feature>
<comment type="subcellular location">
    <subcellularLocation>
        <location evidence="1">Cell membrane</location>
        <topology evidence="1">Multi-pass membrane protein</topology>
    </subcellularLocation>
</comment>
<proteinExistence type="inferred from homology"/>
<keyword evidence="3" id="KW-1003">Cell membrane</keyword>
<keyword evidence="4 7" id="KW-0812">Transmembrane</keyword>